<evidence type="ECO:0000256" key="1">
    <source>
        <dbReference type="ARBA" id="ARBA00000695"/>
    </source>
</evidence>
<feature type="chain" id="PRO_5035341346" description="Pectate lyase" evidence="8">
    <location>
        <begin position="28"/>
        <end position="385"/>
    </location>
</feature>
<dbReference type="UniPathway" id="UPA00545">
    <property type="reaction ID" value="UER00824"/>
</dbReference>
<proteinExistence type="inferred from homology"/>
<dbReference type="Proteomes" id="UP000734854">
    <property type="component" value="Unassembled WGS sequence"/>
</dbReference>
<dbReference type="InterPro" id="IPR045032">
    <property type="entry name" value="PEL"/>
</dbReference>
<dbReference type="PRINTS" id="PR00807">
    <property type="entry name" value="AMBALLERGEN"/>
</dbReference>
<dbReference type="InterPro" id="IPR011050">
    <property type="entry name" value="Pectin_lyase_fold/virulence"/>
</dbReference>
<evidence type="ECO:0000256" key="6">
    <source>
        <dbReference type="ARBA" id="ARBA00022837"/>
    </source>
</evidence>
<dbReference type="AlphaFoldDB" id="A0A8J5L751"/>
<sequence>MVSISPPMKFAVFSLFLCLSLVVAVDAARRGNKINVIDRCWRRNPRWAANRQRLAMCSVGFAGKMTMNRGRGVSRYVVTDSSDDPVRPRPGTLRYGATVLQGKVWITFARDMQIRLVRPLVVKSFTAIDGRGADVHIANGAGFLLYKVQNVIIHGLQFHHLQSQAPGPIIDPHGELSHSGNEDGDAIRVVTASKVWIDHNTLYSCEDGLIDVTRGSTDITISNNWFHNHDKVMLLGHRDGYIRDKAMRVTVAFNRFGPNCNQRMPRVRYGYAHVVNNLYDGWKEYAIGGSVGPTIMSEGNLFVASKQKEVTRRMPASEGKPLARSWNLRSEHDAFENGAFFSKSGSRVASPRYDAQQRFTAASPGAVRALTRNAGALRCSKKARC</sequence>
<evidence type="ECO:0000256" key="2">
    <source>
        <dbReference type="ARBA" id="ARBA00005220"/>
    </source>
</evidence>
<gene>
    <name evidence="10" type="ORF">ZIOFF_025945</name>
</gene>
<evidence type="ECO:0000313" key="11">
    <source>
        <dbReference type="Proteomes" id="UP000734854"/>
    </source>
</evidence>
<dbReference type="EMBL" id="JACMSC010000007">
    <property type="protein sequence ID" value="KAG6515520.1"/>
    <property type="molecule type" value="Genomic_DNA"/>
</dbReference>
<evidence type="ECO:0000256" key="3">
    <source>
        <dbReference type="ARBA" id="ARBA00012272"/>
    </source>
</evidence>
<comment type="cofactor">
    <cofactor evidence="8">
        <name>Ca(2+)</name>
        <dbReference type="ChEBI" id="CHEBI:29108"/>
    </cofactor>
    <text evidence="8">Binds 1 Ca(2+) ion. Required for its activity.</text>
</comment>
<dbReference type="EC" id="4.2.2.2" evidence="3 8"/>
<evidence type="ECO:0000256" key="7">
    <source>
        <dbReference type="ARBA" id="ARBA00023239"/>
    </source>
</evidence>
<protein>
    <recommendedName>
        <fullName evidence="3 8">Pectate lyase</fullName>
        <ecNumber evidence="3 8">4.2.2.2</ecNumber>
    </recommendedName>
</protein>
<keyword evidence="5 8" id="KW-0732">Signal</keyword>
<evidence type="ECO:0000256" key="4">
    <source>
        <dbReference type="ARBA" id="ARBA00022723"/>
    </source>
</evidence>
<comment type="pathway">
    <text evidence="2 8">Glycan metabolism; pectin degradation; 2-dehydro-3-deoxy-D-gluconate from pectin: step 2/5.</text>
</comment>
<keyword evidence="4 8" id="KW-0479">Metal-binding</keyword>
<name>A0A8J5L751_ZINOF</name>
<comment type="similarity">
    <text evidence="8">Belongs to the polysaccharide lyase 1 family.</text>
</comment>
<dbReference type="SUPFAM" id="SSF51126">
    <property type="entry name" value="Pectin lyase-like"/>
    <property type="match status" value="1"/>
</dbReference>
<dbReference type="GO" id="GO:0030570">
    <property type="term" value="F:pectate lyase activity"/>
    <property type="evidence" value="ECO:0007669"/>
    <property type="project" value="UniProtKB-EC"/>
</dbReference>
<dbReference type="InterPro" id="IPR002022">
    <property type="entry name" value="Pec_lyase"/>
</dbReference>
<feature type="signal peptide" evidence="8">
    <location>
        <begin position="1"/>
        <end position="27"/>
    </location>
</feature>
<evidence type="ECO:0000313" key="10">
    <source>
        <dbReference type="EMBL" id="KAG6515520.1"/>
    </source>
</evidence>
<dbReference type="PANTHER" id="PTHR31683:SF74">
    <property type="entry name" value="PECTATE LYASE"/>
    <property type="match status" value="1"/>
</dbReference>
<dbReference type="PANTHER" id="PTHR31683">
    <property type="entry name" value="PECTATE LYASE 18-RELATED"/>
    <property type="match status" value="1"/>
</dbReference>
<dbReference type="GO" id="GO:0046872">
    <property type="term" value="F:metal ion binding"/>
    <property type="evidence" value="ECO:0007669"/>
    <property type="project" value="UniProtKB-KW"/>
</dbReference>
<comment type="catalytic activity">
    <reaction evidence="1 8">
        <text>Eliminative cleavage of (1-&gt;4)-alpha-D-galacturonan to give oligosaccharides with 4-deoxy-alpha-D-galact-4-enuronosyl groups at their non-reducing ends.</text>
        <dbReference type="EC" id="4.2.2.2"/>
    </reaction>
</comment>
<evidence type="ECO:0000256" key="8">
    <source>
        <dbReference type="RuleBase" id="RU361123"/>
    </source>
</evidence>
<dbReference type="Gene3D" id="2.160.20.10">
    <property type="entry name" value="Single-stranded right-handed beta-helix, Pectin lyase-like"/>
    <property type="match status" value="1"/>
</dbReference>
<accession>A0A8J5L751</accession>
<dbReference type="GO" id="GO:0045490">
    <property type="term" value="P:pectin catabolic process"/>
    <property type="evidence" value="ECO:0007669"/>
    <property type="project" value="UniProtKB-UniPathway"/>
</dbReference>
<dbReference type="Pfam" id="PF00544">
    <property type="entry name" value="Pectate_lyase_4"/>
    <property type="match status" value="1"/>
</dbReference>
<dbReference type="InterPro" id="IPR012334">
    <property type="entry name" value="Pectin_lyas_fold"/>
</dbReference>
<organism evidence="10 11">
    <name type="scientific">Zingiber officinale</name>
    <name type="common">Ginger</name>
    <name type="synonym">Amomum zingiber</name>
    <dbReference type="NCBI Taxonomy" id="94328"/>
    <lineage>
        <taxon>Eukaryota</taxon>
        <taxon>Viridiplantae</taxon>
        <taxon>Streptophyta</taxon>
        <taxon>Embryophyta</taxon>
        <taxon>Tracheophyta</taxon>
        <taxon>Spermatophyta</taxon>
        <taxon>Magnoliopsida</taxon>
        <taxon>Liliopsida</taxon>
        <taxon>Zingiberales</taxon>
        <taxon>Zingiberaceae</taxon>
        <taxon>Zingiber</taxon>
    </lineage>
</organism>
<keyword evidence="7 8" id="KW-0456">Lyase</keyword>
<comment type="caution">
    <text evidence="10">The sequence shown here is derived from an EMBL/GenBank/DDBJ whole genome shotgun (WGS) entry which is preliminary data.</text>
</comment>
<dbReference type="InterPro" id="IPR018082">
    <property type="entry name" value="AmbAllergen"/>
</dbReference>
<dbReference type="SMART" id="SM00656">
    <property type="entry name" value="Amb_all"/>
    <property type="match status" value="1"/>
</dbReference>
<evidence type="ECO:0000256" key="5">
    <source>
        <dbReference type="ARBA" id="ARBA00022729"/>
    </source>
</evidence>
<evidence type="ECO:0000259" key="9">
    <source>
        <dbReference type="SMART" id="SM00656"/>
    </source>
</evidence>
<keyword evidence="11" id="KW-1185">Reference proteome</keyword>
<feature type="domain" description="Pectate lyase" evidence="9">
    <location>
        <begin position="111"/>
        <end position="308"/>
    </location>
</feature>
<reference evidence="10 11" key="1">
    <citation type="submission" date="2020-08" db="EMBL/GenBank/DDBJ databases">
        <title>Plant Genome Project.</title>
        <authorList>
            <person name="Zhang R.-G."/>
        </authorList>
    </citation>
    <scope>NUCLEOTIDE SEQUENCE [LARGE SCALE GENOMIC DNA]</scope>
    <source>
        <tissue evidence="10">Rhizome</tissue>
    </source>
</reference>
<keyword evidence="6 8" id="KW-0106">Calcium</keyword>